<protein>
    <submittedName>
        <fullName evidence="3">DUF4307 domain-containing protein</fullName>
    </submittedName>
</protein>
<dbReference type="Proteomes" id="UP000664209">
    <property type="component" value="Unassembled WGS sequence"/>
</dbReference>
<accession>A0A939RVT0</accession>
<keyword evidence="4" id="KW-1185">Reference proteome</keyword>
<name>A0A939RVT0_9CELL</name>
<keyword evidence="2" id="KW-0812">Transmembrane</keyword>
<keyword evidence="2" id="KW-0472">Membrane</keyword>
<proteinExistence type="predicted"/>
<gene>
    <name evidence="3" type="ORF">J4G33_09020</name>
</gene>
<feature type="region of interest" description="Disordered" evidence="1">
    <location>
        <begin position="1"/>
        <end position="21"/>
    </location>
</feature>
<dbReference type="Pfam" id="PF14155">
    <property type="entry name" value="DUF4307"/>
    <property type="match status" value="1"/>
</dbReference>
<sequence>MTAPLQPPAGRYGPERRPTSPRRRVVALSALGAVALAGGLWLGIGAARTPVTWNDVGFTLGDGEVEVVYEVVRLDPQTVVHCTIEALNGSYAQVGVLDVRVPPAEGLSVRLASTVQTSEPAVTGVVSECWIP</sequence>
<reference evidence="3" key="1">
    <citation type="submission" date="2021-03" db="EMBL/GenBank/DDBJ databases">
        <title>Actinotalea soli sp. nov., isolated from soil.</title>
        <authorList>
            <person name="Ping W."/>
            <person name="Zhang J."/>
        </authorList>
    </citation>
    <scope>NUCLEOTIDE SEQUENCE</scope>
    <source>
        <strain evidence="3">BY-33</strain>
    </source>
</reference>
<evidence type="ECO:0000313" key="3">
    <source>
        <dbReference type="EMBL" id="MBO1751943.1"/>
    </source>
</evidence>
<dbReference type="AlphaFoldDB" id="A0A939RVT0"/>
<evidence type="ECO:0000256" key="2">
    <source>
        <dbReference type="SAM" id="Phobius"/>
    </source>
</evidence>
<evidence type="ECO:0000256" key="1">
    <source>
        <dbReference type="SAM" id="MobiDB-lite"/>
    </source>
</evidence>
<feature type="transmembrane region" description="Helical" evidence="2">
    <location>
        <begin position="25"/>
        <end position="44"/>
    </location>
</feature>
<evidence type="ECO:0000313" key="4">
    <source>
        <dbReference type="Proteomes" id="UP000664209"/>
    </source>
</evidence>
<dbReference type="RefSeq" id="WP_208055585.1">
    <property type="nucleotide sequence ID" value="NZ_JAGEMK010000003.1"/>
</dbReference>
<comment type="caution">
    <text evidence="3">The sequence shown here is derived from an EMBL/GenBank/DDBJ whole genome shotgun (WGS) entry which is preliminary data.</text>
</comment>
<dbReference type="EMBL" id="JAGEMK010000003">
    <property type="protein sequence ID" value="MBO1751943.1"/>
    <property type="molecule type" value="Genomic_DNA"/>
</dbReference>
<dbReference type="InterPro" id="IPR025443">
    <property type="entry name" value="DUF4307"/>
</dbReference>
<keyword evidence="2" id="KW-1133">Transmembrane helix</keyword>
<organism evidence="3 4">
    <name type="scientific">Actinotalea soli</name>
    <dbReference type="NCBI Taxonomy" id="2819234"/>
    <lineage>
        <taxon>Bacteria</taxon>
        <taxon>Bacillati</taxon>
        <taxon>Actinomycetota</taxon>
        <taxon>Actinomycetes</taxon>
        <taxon>Micrococcales</taxon>
        <taxon>Cellulomonadaceae</taxon>
        <taxon>Actinotalea</taxon>
    </lineage>
</organism>